<dbReference type="Gene3D" id="3.40.50.720">
    <property type="entry name" value="NAD(P)-binding Rossmann-like Domain"/>
    <property type="match status" value="1"/>
</dbReference>
<name>X6PFN5_RETFI</name>
<evidence type="ECO:0000313" key="3">
    <source>
        <dbReference type="Proteomes" id="UP000023152"/>
    </source>
</evidence>
<dbReference type="AlphaFoldDB" id="X6PFN5"/>
<organism evidence="2 3">
    <name type="scientific">Reticulomyxa filosa</name>
    <dbReference type="NCBI Taxonomy" id="46433"/>
    <lineage>
        <taxon>Eukaryota</taxon>
        <taxon>Sar</taxon>
        <taxon>Rhizaria</taxon>
        <taxon>Retaria</taxon>
        <taxon>Foraminifera</taxon>
        <taxon>Monothalamids</taxon>
        <taxon>Reticulomyxidae</taxon>
        <taxon>Reticulomyxa</taxon>
    </lineage>
</organism>
<feature type="domain" description="NAD-dependent epimerase/dehydratase" evidence="1">
    <location>
        <begin position="18"/>
        <end position="163"/>
    </location>
</feature>
<dbReference type="EMBL" id="ASPP01000187">
    <property type="protein sequence ID" value="ETO36883.1"/>
    <property type="molecule type" value="Genomic_DNA"/>
</dbReference>
<evidence type="ECO:0000313" key="2">
    <source>
        <dbReference type="EMBL" id="ETO36883.1"/>
    </source>
</evidence>
<sequence>MTQVQTENDEKRPELPRVMILGGCGFIGRHLVHYLVTQKAVSEIKVVDKRAPLTASFSKAMLDLFKNPVVKMIQCDLSRADLIDKKNLFNEPVEYIINVCGETRFGQSDQDYQTKCVDTAVKCAERAAKMKGLIKWIEVSTAQVYEPKETPGATETSTIEPYTKLASFRLKVEKKLEDFKFLLINYLFFYFLF</sequence>
<dbReference type="OrthoDB" id="16464at2759"/>
<proteinExistence type="predicted"/>
<dbReference type="PANTHER" id="PTHR43245:SF11">
    <property type="entry name" value="LD23561P"/>
    <property type="match status" value="1"/>
</dbReference>
<dbReference type="SUPFAM" id="SSF51735">
    <property type="entry name" value="NAD(P)-binding Rossmann-fold domains"/>
    <property type="match status" value="1"/>
</dbReference>
<dbReference type="InterPro" id="IPR001509">
    <property type="entry name" value="Epimerase_deHydtase"/>
</dbReference>
<accession>X6PFN5</accession>
<dbReference type="Pfam" id="PF01370">
    <property type="entry name" value="Epimerase"/>
    <property type="match status" value="1"/>
</dbReference>
<dbReference type="Proteomes" id="UP000023152">
    <property type="component" value="Unassembled WGS sequence"/>
</dbReference>
<dbReference type="PANTHER" id="PTHR43245">
    <property type="entry name" value="BIFUNCTIONAL POLYMYXIN RESISTANCE PROTEIN ARNA"/>
    <property type="match status" value="1"/>
</dbReference>
<comment type="caution">
    <text evidence="2">The sequence shown here is derived from an EMBL/GenBank/DDBJ whole genome shotgun (WGS) entry which is preliminary data.</text>
</comment>
<gene>
    <name evidence="2" type="ORF">RFI_00179</name>
</gene>
<keyword evidence="3" id="KW-1185">Reference proteome</keyword>
<dbReference type="InterPro" id="IPR050177">
    <property type="entry name" value="Lipid_A_modif_metabolic_enz"/>
</dbReference>
<protein>
    <submittedName>
        <fullName evidence="2">NAD-dependent epimerase/dehydratase family protein</fullName>
    </submittedName>
</protein>
<dbReference type="InterPro" id="IPR036291">
    <property type="entry name" value="NAD(P)-bd_dom_sf"/>
</dbReference>
<reference evidence="2 3" key="1">
    <citation type="journal article" date="2013" name="Curr. Biol.">
        <title>The Genome of the Foraminiferan Reticulomyxa filosa.</title>
        <authorList>
            <person name="Glockner G."/>
            <person name="Hulsmann N."/>
            <person name="Schleicher M."/>
            <person name="Noegel A.A."/>
            <person name="Eichinger L."/>
            <person name="Gallinger C."/>
            <person name="Pawlowski J."/>
            <person name="Sierra R."/>
            <person name="Euteneuer U."/>
            <person name="Pillet L."/>
            <person name="Moustafa A."/>
            <person name="Platzer M."/>
            <person name="Groth M."/>
            <person name="Szafranski K."/>
            <person name="Schliwa M."/>
        </authorList>
    </citation>
    <scope>NUCLEOTIDE SEQUENCE [LARGE SCALE GENOMIC DNA]</scope>
</reference>
<evidence type="ECO:0000259" key="1">
    <source>
        <dbReference type="Pfam" id="PF01370"/>
    </source>
</evidence>